<feature type="region of interest" description="Disordered" evidence="2">
    <location>
        <begin position="1"/>
        <end position="99"/>
    </location>
</feature>
<feature type="compositionally biased region" description="Basic and acidic residues" evidence="2">
    <location>
        <begin position="49"/>
        <end position="61"/>
    </location>
</feature>
<feature type="compositionally biased region" description="Basic and acidic residues" evidence="2">
    <location>
        <begin position="28"/>
        <end position="42"/>
    </location>
</feature>
<protein>
    <submittedName>
        <fullName evidence="3">Uncharacterized protein</fullName>
    </submittedName>
</protein>
<reference evidence="3" key="1">
    <citation type="submission" date="2014-12" db="EMBL/GenBank/DDBJ databases">
        <title>Insight into the proteome of Arion vulgaris.</title>
        <authorList>
            <person name="Aradska J."/>
            <person name="Bulat T."/>
            <person name="Smidak R."/>
            <person name="Sarate P."/>
            <person name="Gangsoo J."/>
            <person name="Sialana F."/>
            <person name="Bilban M."/>
            <person name="Lubec G."/>
        </authorList>
    </citation>
    <scope>NUCLEOTIDE SEQUENCE</scope>
    <source>
        <tissue evidence="3">Skin</tissue>
    </source>
</reference>
<evidence type="ECO:0000256" key="1">
    <source>
        <dbReference type="SAM" id="Coils"/>
    </source>
</evidence>
<evidence type="ECO:0000313" key="3">
    <source>
        <dbReference type="EMBL" id="CEK69441.1"/>
    </source>
</evidence>
<feature type="non-terminal residue" evidence="3">
    <location>
        <position position="1"/>
    </location>
</feature>
<evidence type="ECO:0000256" key="2">
    <source>
        <dbReference type="SAM" id="MobiDB-lite"/>
    </source>
</evidence>
<name>A0A0B6ZNQ1_9EUPU</name>
<dbReference type="EMBL" id="HACG01022576">
    <property type="protein sequence ID" value="CEK69441.1"/>
    <property type="molecule type" value="Transcribed_RNA"/>
</dbReference>
<feature type="non-terminal residue" evidence="3">
    <location>
        <position position="189"/>
    </location>
</feature>
<feature type="coiled-coil region" evidence="1">
    <location>
        <begin position="106"/>
        <end position="136"/>
    </location>
</feature>
<sequence length="189" mass="22757">NERRRRRMIPSNQFMRSNKTTKVSYQGEELHSNQVQDKRDSGFDSAEASTHRSETEQMDKRGMHRPQKRLGLERGRIKEHDKQNNDDDNQVKETHNNYSEQYYVLSKTEKERLRFINEENERLKLRRRNIGETERRVVIEDKRKNVLSSIKSIDNSFKKPDYSRVKESVEDKFVKEKVNTFKKEDIAHE</sequence>
<feature type="compositionally biased region" description="Polar residues" evidence="2">
    <location>
        <begin position="10"/>
        <end position="24"/>
    </location>
</feature>
<accession>A0A0B6ZNQ1</accession>
<gene>
    <name evidence="3" type="primary">ORF70239</name>
</gene>
<dbReference type="AlphaFoldDB" id="A0A0B6ZNQ1"/>
<keyword evidence="1" id="KW-0175">Coiled coil</keyword>
<feature type="compositionally biased region" description="Basic and acidic residues" evidence="2">
    <location>
        <begin position="70"/>
        <end position="95"/>
    </location>
</feature>
<proteinExistence type="predicted"/>
<organism evidence="3">
    <name type="scientific">Arion vulgaris</name>
    <dbReference type="NCBI Taxonomy" id="1028688"/>
    <lineage>
        <taxon>Eukaryota</taxon>
        <taxon>Metazoa</taxon>
        <taxon>Spiralia</taxon>
        <taxon>Lophotrochozoa</taxon>
        <taxon>Mollusca</taxon>
        <taxon>Gastropoda</taxon>
        <taxon>Heterobranchia</taxon>
        <taxon>Euthyneura</taxon>
        <taxon>Panpulmonata</taxon>
        <taxon>Eupulmonata</taxon>
        <taxon>Stylommatophora</taxon>
        <taxon>Helicina</taxon>
        <taxon>Arionoidea</taxon>
        <taxon>Arionidae</taxon>
        <taxon>Arion</taxon>
    </lineage>
</organism>